<dbReference type="GO" id="GO:0016788">
    <property type="term" value="F:hydrolase activity, acting on ester bonds"/>
    <property type="evidence" value="ECO:0007669"/>
    <property type="project" value="InterPro"/>
</dbReference>
<evidence type="ECO:0000256" key="7">
    <source>
        <dbReference type="ARBA" id="ARBA00023098"/>
    </source>
</evidence>
<comment type="similarity">
    <text evidence="2">Belongs to the 'GDSL' lipolytic enzyme family.</text>
</comment>
<keyword evidence="5" id="KW-0378">Hydrolase</keyword>
<dbReference type="ExpressionAtlas" id="A0A1D6NC56">
    <property type="expression patterns" value="baseline and differential"/>
</dbReference>
<dbReference type="GO" id="GO:0005576">
    <property type="term" value="C:extracellular region"/>
    <property type="evidence" value="ECO:0007669"/>
    <property type="project" value="UniProtKB-SubCell"/>
</dbReference>
<dbReference type="InterPro" id="IPR051238">
    <property type="entry name" value="GDSL_esterase/lipase"/>
</dbReference>
<keyword evidence="4" id="KW-0732">Signal</keyword>
<dbReference type="PANTHER" id="PTHR45650:SF3">
    <property type="entry name" value="OS01G0748500 PROTEIN"/>
    <property type="match status" value="1"/>
</dbReference>
<dbReference type="Pfam" id="PF00657">
    <property type="entry name" value="Lipase_GDSL"/>
    <property type="match status" value="1"/>
</dbReference>
<dbReference type="AlphaFoldDB" id="A0A1D6NC56"/>
<comment type="subcellular location">
    <subcellularLocation>
        <location evidence="1">Secreted</location>
    </subcellularLocation>
</comment>
<gene>
    <name evidence="8" type="ORF">ZEAMMB73_Zm00001d043458</name>
</gene>
<evidence type="ECO:0000256" key="5">
    <source>
        <dbReference type="ARBA" id="ARBA00022801"/>
    </source>
</evidence>
<evidence type="ECO:0000256" key="4">
    <source>
        <dbReference type="ARBA" id="ARBA00022729"/>
    </source>
</evidence>
<dbReference type="SUPFAM" id="SSF52266">
    <property type="entry name" value="SGNH hydrolase"/>
    <property type="match status" value="1"/>
</dbReference>
<dbReference type="InterPro" id="IPR001087">
    <property type="entry name" value="GDSL"/>
</dbReference>
<evidence type="ECO:0000256" key="6">
    <source>
        <dbReference type="ARBA" id="ARBA00022963"/>
    </source>
</evidence>
<dbReference type="Gene3D" id="3.40.50.1110">
    <property type="entry name" value="SGNH hydrolase"/>
    <property type="match status" value="1"/>
</dbReference>
<evidence type="ECO:0000256" key="2">
    <source>
        <dbReference type="ARBA" id="ARBA00008668"/>
    </source>
</evidence>
<dbReference type="InterPro" id="IPR035669">
    <property type="entry name" value="SGNH_plant_lipase-like"/>
</dbReference>
<name>A0A1D6NC56_MAIZE</name>
<protein>
    <submittedName>
        <fullName evidence="8">GDSL esterase/lipase</fullName>
    </submittedName>
</protein>
<dbReference type="EMBL" id="CM007649">
    <property type="protein sequence ID" value="ONM38096.1"/>
    <property type="molecule type" value="Genomic_DNA"/>
</dbReference>
<reference evidence="8" key="1">
    <citation type="submission" date="2015-12" db="EMBL/GenBank/DDBJ databases">
        <title>Update maize B73 reference genome by single molecule sequencing technologies.</title>
        <authorList>
            <consortium name="Maize Genome Sequencing Project"/>
            <person name="Ware D."/>
        </authorList>
    </citation>
    <scope>NUCLEOTIDE SEQUENCE [LARGE SCALE GENOMIC DNA]</scope>
    <source>
        <tissue evidence="8">Seedling</tissue>
    </source>
</reference>
<keyword evidence="7" id="KW-0443">Lipid metabolism</keyword>
<keyword evidence="6" id="KW-0442">Lipid degradation</keyword>
<dbReference type="InterPro" id="IPR036514">
    <property type="entry name" value="SGNH_hydro_sf"/>
</dbReference>
<keyword evidence="3" id="KW-0964">Secreted</keyword>
<evidence type="ECO:0000313" key="8">
    <source>
        <dbReference type="EMBL" id="ONM38096.1"/>
    </source>
</evidence>
<proteinExistence type="inferred from homology"/>
<evidence type="ECO:0000256" key="1">
    <source>
        <dbReference type="ARBA" id="ARBA00004613"/>
    </source>
</evidence>
<sequence length="349" mass="37400">MRWRLQPAPAPTLLLVLLVATVAAVVVVVRAEPQVPCYFVFGDSLVDNGNNNDIASLARANYPPYGIDFAAGPTGRFSNGLTTVDAISRLLGFDDYIPAYAGASGDQLLTGVNFASAAAGIRDETGQQLGQRISFGGQLQNYQAAVQQLVSILGDEDSAASHLSQCIFTVGMGSNDYLNNYFMPAVYSTSQQYTPEQYADVALMGVGQVGCSPNELAQRSTDGTTCVPQINGAIDIFNRKLVALVDQFNALPGAHFTYINVYGIFQDILRAPGSHGLTVTNQGCCGVGRNNGQVTCLPFQTPCANRNEYLFWDAFHPTEAANILVGRRAYSAALPSDVHPMDLRTLARI</sequence>
<dbReference type="GO" id="GO:0016042">
    <property type="term" value="P:lipid catabolic process"/>
    <property type="evidence" value="ECO:0007669"/>
    <property type="project" value="UniProtKB-KW"/>
</dbReference>
<dbReference type="PANTHER" id="PTHR45650">
    <property type="entry name" value="GDSL-LIKE LIPASE/ACYLHYDROLASE-RELATED"/>
    <property type="match status" value="1"/>
</dbReference>
<evidence type="ECO:0000256" key="3">
    <source>
        <dbReference type="ARBA" id="ARBA00022525"/>
    </source>
</evidence>
<accession>A0A1D6NC56</accession>
<dbReference type="CDD" id="cd01837">
    <property type="entry name" value="SGNH_plant_lipase_like"/>
    <property type="match status" value="1"/>
</dbReference>
<organism evidence="8">
    <name type="scientific">Zea mays</name>
    <name type="common">Maize</name>
    <dbReference type="NCBI Taxonomy" id="4577"/>
    <lineage>
        <taxon>Eukaryota</taxon>
        <taxon>Viridiplantae</taxon>
        <taxon>Streptophyta</taxon>
        <taxon>Embryophyta</taxon>
        <taxon>Tracheophyta</taxon>
        <taxon>Spermatophyta</taxon>
        <taxon>Magnoliopsida</taxon>
        <taxon>Liliopsida</taxon>
        <taxon>Poales</taxon>
        <taxon>Poaceae</taxon>
        <taxon>PACMAD clade</taxon>
        <taxon>Panicoideae</taxon>
        <taxon>Andropogonodae</taxon>
        <taxon>Andropogoneae</taxon>
        <taxon>Tripsacinae</taxon>
        <taxon>Zea</taxon>
    </lineage>
</organism>